<evidence type="ECO:0000256" key="4">
    <source>
        <dbReference type="ARBA" id="ARBA00023180"/>
    </source>
</evidence>
<dbReference type="PROSITE" id="PS50022">
    <property type="entry name" value="FA58C_3"/>
    <property type="match status" value="1"/>
</dbReference>
<keyword evidence="5" id="KW-0326">Glycosidase</keyword>
<dbReference type="InterPro" id="IPR048913">
    <property type="entry name" value="BetaGal_gal-bd"/>
</dbReference>
<dbReference type="STRING" id="512763.DC20_04405"/>
<dbReference type="Pfam" id="PF00754">
    <property type="entry name" value="F5_F8_type_C"/>
    <property type="match status" value="1"/>
</dbReference>
<dbReference type="Pfam" id="PF21467">
    <property type="entry name" value="BetaGal_gal-bd"/>
    <property type="match status" value="1"/>
</dbReference>
<dbReference type="KEGG" id="rti:DC20_04405"/>
<dbReference type="Gene3D" id="2.60.120.260">
    <property type="entry name" value="Galactose-binding domain-like"/>
    <property type="match status" value="3"/>
</dbReference>
<dbReference type="OrthoDB" id="703126at2"/>
<keyword evidence="2 7" id="KW-0732">Signal</keyword>
<evidence type="ECO:0000313" key="9">
    <source>
        <dbReference type="EMBL" id="ALJ01193.1"/>
    </source>
</evidence>
<name>A0A0N7HX66_9BACT</name>
<sequence>MRNIYVLLLFCLLTLTGQAQQLGDKPGTFTLGNKEFLLNGKPFVIRAAELHYPRIPREYWEHRIKLSKAMGMNTVCIYLFWNLHEQQPGQFDFKGQNDVAEFVKLVQKNGMYCIVRPGPYVCAEWDMGGLPWWLLKKEDVQVRTLQDPYFMDRTKLFLKEAAEQLAPMQIQNGGNIIMVQVENEYATFGNEQAYMEATRDAVREAGFDKVQLFRCDWPSNFNKYKLDGVATTLNFGAGTNIDNSFKAFQEMYPTAPLMCSEYWSGWFDHWGRPHETRSVSSFIGSLKDMMDRKISFSLYMAHGGTSFGQWGGANAPPYSAMATSYDYNAPVGEQGNTTEKFFAVRDLLKNYLQEGETLGEIPAAKTIISIPAFALNESAELFSNLPKANKTERIQPMENFDQGWGRILYRTTVPASASGQRLQITDVHDWATVFVNGKQVGKLDRRRGDNALKLPAFTGDAQMDILVEATGRVNYGKAIIDRKGITEKVEVSNGTKTTELKNWLVYNFPVEYDFQKKAKFKKGTATGPAWYRGTFNLNQTGDTFLDVSKWGKGMVWVNGQNLGRFWKIGPQQTLFVPGVWLKKGKNEIIVLDVDQPEAVTVAGLKEPILDQLRADESLLHRSKGQQLDLAGENPAHTGSFPAVSAWQEAKFDKAVTGRYFCFEALSAQKPDEPFTSVAELELLDEKGNPISRLKWKVVYADSEEVTSANNAADRVYDQQESTFWHTQYGAAKPKHPHQLVIDLGESVTVKGFRYLPRSDKNTSGMVKDYRVYVKDTPFKM</sequence>
<dbReference type="InterPro" id="IPR031330">
    <property type="entry name" value="Gly_Hdrlase_35_cat"/>
</dbReference>
<dbReference type="InterPro" id="IPR017853">
    <property type="entry name" value="GH"/>
</dbReference>
<dbReference type="Proteomes" id="UP000061382">
    <property type="component" value="Chromosome"/>
</dbReference>
<dbReference type="Pfam" id="PF21317">
    <property type="entry name" value="BetaGal_ABD_1"/>
    <property type="match status" value="1"/>
</dbReference>
<dbReference type="FunFam" id="3.20.20.80:FF:000017">
    <property type="entry name" value="Beta-galactosidase"/>
    <property type="match status" value="1"/>
</dbReference>
<feature type="domain" description="F5/8 type C" evidence="8">
    <location>
        <begin position="677"/>
        <end position="780"/>
    </location>
</feature>
<dbReference type="SUPFAM" id="SSF51445">
    <property type="entry name" value="(Trans)glycosidases"/>
    <property type="match status" value="1"/>
</dbReference>
<feature type="signal peptide" evidence="7">
    <location>
        <begin position="1"/>
        <end position="19"/>
    </location>
</feature>
<feature type="chain" id="PRO_5006012743" evidence="7">
    <location>
        <begin position="20"/>
        <end position="780"/>
    </location>
</feature>
<dbReference type="RefSeq" id="WP_062545789.1">
    <property type="nucleotide sequence ID" value="NZ_CP012643.1"/>
</dbReference>
<proteinExistence type="inferred from homology"/>
<dbReference type="Gene3D" id="3.20.20.80">
    <property type="entry name" value="Glycosidases"/>
    <property type="match status" value="1"/>
</dbReference>
<reference evidence="9 10" key="1">
    <citation type="submission" date="2015-08" db="EMBL/GenBank/DDBJ databases">
        <title>Complete genome sequence of Rufibacter tibetensis strain 1351t, a radiation-resistant bacterium from tibet plateau.</title>
        <authorList>
            <person name="Dai J."/>
        </authorList>
    </citation>
    <scope>NUCLEOTIDE SEQUENCE [LARGE SCALE GENOMIC DNA]</scope>
    <source>
        <strain evidence="9 10">1351</strain>
    </source>
</reference>
<evidence type="ECO:0000256" key="6">
    <source>
        <dbReference type="RuleBase" id="RU003679"/>
    </source>
</evidence>
<evidence type="ECO:0000256" key="2">
    <source>
        <dbReference type="ARBA" id="ARBA00022729"/>
    </source>
</evidence>
<dbReference type="GO" id="GO:0004553">
    <property type="term" value="F:hydrolase activity, hydrolyzing O-glycosyl compounds"/>
    <property type="evidence" value="ECO:0007669"/>
    <property type="project" value="InterPro"/>
</dbReference>
<comment type="similarity">
    <text evidence="1 6">Belongs to the glycosyl hydrolase 35 family.</text>
</comment>
<evidence type="ECO:0000259" key="8">
    <source>
        <dbReference type="PROSITE" id="PS50022"/>
    </source>
</evidence>
<evidence type="ECO:0000313" key="10">
    <source>
        <dbReference type="Proteomes" id="UP000061382"/>
    </source>
</evidence>
<protein>
    <submittedName>
        <fullName evidence="9">Beta-galactosidase</fullName>
    </submittedName>
</protein>
<dbReference type="AlphaFoldDB" id="A0A0N7HX66"/>
<keyword evidence="10" id="KW-1185">Reference proteome</keyword>
<dbReference type="PATRIC" id="fig|512763.3.peg.977"/>
<gene>
    <name evidence="9" type="ORF">DC20_04405</name>
</gene>
<dbReference type="PANTHER" id="PTHR23421">
    <property type="entry name" value="BETA-GALACTOSIDASE RELATED"/>
    <property type="match status" value="1"/>
</dbReference>
<dbReference type="InterPro" id="IPR000421">
    <property type="entry name" value="FA58C"/>
</dbReference>
<evidence type="ECO:0000256" key="3">
    <source>
        <dbReference type="ARBA" id="ARBA00022801"/>
    </source>
</evidence>
<dbReference type="SUPFAM" id="SSF49785">
    <property type="entry name" value="Galactose-binding domain-like"/>
    <property type="match status" value="2"/>
</dbReference>
<keyword evidence="4" id="KW-0325">Glycoprotein</keyword>
<dbReference type="EMBL" id="CP012643">
    <property type="protein sequence ID" value="ALJ01193.1"/>
    <property type="molecule type" value="Genomic_DNA"/>
</dbReference>
<evidence type="ECO:0000256" key="7">
    <source>
        <dbReference type="SAM" id="SignalP"/>
    </source>
</evidence>
<dbReference type="GO" id="GO:0005975">
    <property type="term" value="P:carbohydrate metabolic process"/>
    <property type="evidence" value="ECO:0007669"/>
    <property type="project" value="InterPro"/>
</dbReference>
<keyword evidence="3" id="KW-0378">Hydrolase</keyword>
<dbReference type="Pfam" id="PF01301">
    <property type="entry name" value="Glyco_hydro_35"/>
    <property type="match status" value="1"/>
</dbReference>
<dbReference type="InterPro" id="IPR048912">
    <property type="entry name" value="BetaGal1-like_ABD1"/>
</dbReference>
<evidence type="ECO:0000256" key="5">
    <source>
        <dbReference type="ARBA" id="ARBA00023295"/>
    </source>
</evidence>
<accession>A0A0N7HX66</accession>
<evidence type="ECO:0000256" key="1">
    <source>
        <dbReference type="ARBA" id="ARBA00009809"/>
    </source>
</evidence>
<organism evidence="9 10">
    <name type="scientific">Rufibacter tibetensis</name>
    <dbReference type="NCBI Taxonomy" id="512763"/>
    <lineage>
        <taxon>Bacteria</taxon>
        <taxon>Pseudomonadati</taxon>
        <taxon>Bacteroidota</taxon>
        <taxon>Cytophagia</taxon>
        <taxon>Cytophagales</taxon>
        <taxon>Hymenobacteraceae</taxon>
        <taxon>Rufibacter</taxon>
    </lineage>
</organism>
<dbReference type="InterPro" id="IPR008979">
    <property type="entry name" value="Galactose-bd-like_sf"/>
</dbReference>
<dbReference type="InterPro" id="IPR001944">
    <property type="entry name" value="Glycoside_Hdrlase_35"/>
</dbReference>
<dbReference type="PRINTS" id="PR00742">
    <property type="entry name" value="GLHYDRLASE35"/>
</dbReference>